<proteinExistence type="predicted"/>
<keyword evidence="7" id="KW-1185">Reference proteome</keyword>
<feature type="transmembrane region" description="Helical" evidence="4">
    <location>
        <begin position="112"/>
        <end position="132"/>
    </location>
</feature>
<feature type="transmembrane region" description="Helical" evidence="4">
    <location>
        <begin position="260"/>
        <end position="279"/>
    </location>
</feature>
<keyword evidence="3 4" id="KW-0472">Membrane</keyword>
<dbReference type="PANTHER" id="PTHR42910">
    <property type="entry name" value="TRANSPORTER SCO4007-RELATED"/>
    <property type="match status" value="1"/>
</dbReference>
<name>A0ABV7NI24_9SPHN</name>
<evidence type="ECO:0000256" key="4">
    <source>
        <dbReference type="SAM" id="Phobius"/>
    </source>
</evidence>
<evidence type="ECO:0000256" key="3">
    <source>
        <dbReference type="ARBA" id="ARBA00023136"/>
    </source>
</evidence>
<keyword evidence="1 4" id="KW-0812">Transmembrane</keyword>
<dbReference type="PANTHER" id="PTHR42910:SF1">
    <property type="entry name" value="MAJOR FACILITATOR SUPERFAMILY (MFS) PROFILE DOMAIN-CONTAINING PROTEIN"/>
    <property type="match status" value="1"/>
</dbReference>
<feature type="transmembrane region" description="Helical" evidence="4">
    <location>
        <begin position="349"/>
        <end position="369"/>
    </location>
</feature>
<dbReference type="CDD" id="cd17324">
    <property type="entry name" value="MFS_NepI_like"/>
    <property type="match status" value="1"/>
</dbReference>
<dbReference type="Pfam" id="PF07690">
    <property type="entry name" value="MFS_1"/>
    <property type="match status" value="2"/>
</dbReference>
<evidence type="ECO:0000256" key="2">
    <source>
        <dbReference type="ARBA" id="ARBA00022989"/>
    </source>
</evidence>
<dbReference type="PROSITE" id="PS50850">
    <property type="entry name" value="MFS"/>
    <property type="match status" value="1"/>
</dbReference>
<dbReference type="InterPro" id="IPR020846">
    <property type="entry name" value="MFS_dom"/>
</dbReference>
<feature type="transmembrane region" description="Helical" evidence="4">
    <location>
        <begin position="50"/>
        <end position="75"/>
    </location>
</feature>
<organism evidence="6 7">
    <name type="scientific">Sphingobium rhizovicinum</name>
    <dbReference type="NCBI Taxonomy" id="432308"/>
    <lineage>
        <taxon>Bacteria</taxon>
        <taxon>Pseudomonadati</taxon>
        <taxon>Pseudomonadota</taxon>
        <taxon>Alphaproteobacteria</taxon>
        <taxon>Sphingomonadales</taxon>
        <taxon>Sphingomonadaceae</taxon>
        <taxon>Sphingobium</taxon>
    </lineage>
</organism>
<feature type="transmembrane region" description="Helical" evidence="4">
    <location>
        <begin position="308"/>
        <end position="328"/>
    </location>
</feature>
<evidence type="ECO:0000313" key="6">
    <source>
        <dbReference type="EMBL" id="MFC3441776.1"/>
    </source>
</evidence>
<dbReference type="InterPro" id="IPR036259">
    <property type="entry name" value="MFS_trans_sf"/>
</dbReference>
<reference evidence="7" key="1">
    <citation type="journal article" date="2019" name="Int. J. Syst. Evol. Microbiol.">
        <title>The Global Catalogue of Microorganisms (GCM) 10K type strain sequencing project: providing services to taxonomists for standard genome sequencing and annotation.</title>
        <authorList>
            <consortium name="The Broad Institute Genomics Platform"/>
            <consortium name="The Broad Institute Genome Sequencing Center for Infectious Disease"/>
            <person name="Wu L."/>
            <person name="Ma J."/>
        </authorList>
    </citation>
    <scope>NUCLEOTIDE SEQUENCE [LARGE SCALE GENOMIC DNA]</scope>
    <source>
        <strain evidence="7">CCM 7491</strain>
    </source>
</reference>
<feature type="domain" description="Major facilitator superfamily (MFS) profile" evidence="5">
    <location>
        <begin position="14"/>
        <end position="401"/>
    </location>
</feature>
<dbReference type="RefSeq" id="WP_380795727.1">
    <property type="nucleotide sequence ID" value="NZ_JBHRVU010000004.1"/>
</dbReference>
<dbReference type="EMBL" id="JBHRVU010000004">
    <property type="protein sequence ID" value="MFC3441776.1"/>
    <property type="molecule type" value="Genomic_DNA"/>
</dbReference>
<feature type="transmembrane region" description="Helical" evidence="4">
    <location>
        <begin position="87"/>
        <end position="106"/>
    </location>
</feature>
<feature type="transmembrane region" description="Helical" evidence="4">
    <location>
        <begin position="175"/>
        <end position="194"/>
    </location>
</feature>
<feature type="transmembrane region" description="Helical" evidence="4">
    <location>
        <begin position="375"/>
        <end position="396"/>
    </location>
</feature>
<evidence type="ECO:0000256" key="1">
    <source>
        <dbReference type="ARBA" id="ARBA00022692"/>
    </source>
</evidence>
<dbReference type="InterPro" id="IPR011701">
    <property type="entry name" value="MFS"/>
</dbReference>
<dbReference type="SUPFAM" id="SSF103473">
    <property type="entry name" value="MFS general substrate transporter"/>
    <property type="match status" value="1"/>
</dbReference>
<feature type="transmembrane region" description="Helical" evidence="4">
    <location>
        <begin position="144"/>
        <end position="163"/>
    </location>
</feature>
<gene>
    <name evidence="6" type="ORF">ACFOKF_11385</name>
</gene>
<feature type="transmembrane region" description="Helical" evidence="4">
    <location>
        <begin position="286"/>
        <end position="302"/>
    </location>
</feature>
<accession>A0ABV7NI24</accession>
<evidence type="ECO:0000259" key="5">
    <source>
        <dbReference type="PROSITE" id="PS50850"/>
    </source>
</evidence>
<evidence type="ECO:0000313" key="7">
    <source>
        <dbReference type="Proteomes" id="UP001595681"/>
    </source>
</evidence>
<protein>
    <submittedName>
        <fullName evidence="6">MFS transporter</fullName>
    </submittedName>
</protein>
<sequence length="404" mass="41217">MTSSLASPASPAPAVDLSSAKILLMAVACGVIVANLYYAQTLIDVIGPEIGMSASVAGLITTLTQLGYGLGLFLIVPIADLFENRRIILGSILLTIAGCTGIALSAGPTSFLIASIVTGIGAIGAQVIVPLASHLATPEKQGRVVGTVMSGLLFGIMLARPIASFLAGSVGWRATFILSAVAMGIVAVALLAACPRRTPKGGMHYGAVLASTFAQLVQHRVVRLRAFYQAMMFAAFNLFWTAAPLALIHDFHLSHTGVGAFALAGAGGALIAPVAGWLADRKLTRPASLIGLAGLTIGFLLADWTVAAGSLIGFTIMAVLIDAAVQMSQITGQKLIFSLDPHARGRINAAYVTVMFVIGALGSVIGSVTFEAGGWSASAMAGAAIGSVATLGFLLFDRGASVAR</sequence>
<dbReference type="Gene3D" id="1.20.1250.20">
    <property type="entry name" value="MFS general substrate transporter like domains"/>
    <property type="match status" value="1"/>
</dbReference>
<dbReference type="Proteomes" id="UP001595681">
    <property type="component" value="Unassembled WGS sequence"/>
</dbReference>
<feature type="transmembrane region" description="Helical" evidence="4">
    <location>
        <begin position="20"/>
        <end position="38"/>
    </location>
</feature>
<keyword evidence="2 4" id="KW-1133">Transmembrane helix</keyword>
<comment type="caution">
    <text evidence="6">The sequence shown here is derived from an EMBL/GenBank/DDBJ whole genome shotgun (WGS) entry which is preliminary data.</text>
</comment>
<feature type="transmembrane region" description="Helical" evidence="4">
    <location>
        <begin position="226"/>
        <end position="248"/>
    </location>
</feature>